<gene>
    <name evidence="2" type="ORF">NVS88_04005</name>
</gene>
<dbReference type="PANTHER" id="PTHR42305">
    <property type="entry name" value="MEMBRANE PROTEIN RV1733C-RELATED"/>
    <property type="match status" value="1"/>
</dbReference>
<keyword evidence="1" id="KW-1133">Transmembrane helix</keyword>
<proteinExistence type="predicted"/>
<evidence type="ECO:0000313" key="2">
    <source>
        <dbReference type="EMBL" id="MDG3013719.1"/>
    </source>
</evidence>
<reference evidence="2" key="1">
    <citation type="submission" date="2022-08" db="EMBL/GenBank/DDBJ databases">
        <title>Genome analysis of Corynebacteriales strain.</title>
        <authorList>
            <person name="Lee S.D."/>
        </authorList>
    </citation>
    <scope>NUCLEOTIDE SEQUENCE</scope>
    <source>
        <strain evidence="2">D3-21</strain>
    </source>
</reference>
<name>A0A9X4LWX9_9ACTN</name>
<keyword evidence="1" id="KW-0812">Transmembrane</keyword>
<dbReference type="RefSeq" id="WP_332519246.1">
    <property type="nucleotide sequence ID" value="NZ_JANRHA010000002.1"/>
</dbReference>
<keyword evidence="1" id="KW-0472">Membrane</keyword>
<sequence length="206" mass="22294">MHSIRYRITRRPAGALTGAALWLRVQWVRLAGSSPLVRRGDRLAAWLVLVALAAAVLAVPAAVGIGRIAEQRALVLAQHELRTRHRVPVTTLAAASHPLASPDPGAVTVLARWFWRGHHSGSVAVPAGTGRGSHLTRWVDEQGRLTGAPMTIAEARSTTARVAFAAWGCFVGALLLLGRGVGRRLARSQDARWDRDLKRLVRTEGR</sequence>
<dbReference type="Proteomes" id="UP001152755">
    <property type="component" value="Unassembled WGS sequence"/>
</dbReference>
<accession>A0A9X4LWX9</accession>
<feature type="transmembrane region" description="Helical" evidence="1">
    <location>
        <begin position="43"/>
        <end position="65"/>
    </location>
</feature>
<dbReference type="EMBL" id="JANRHA010000002">
    <property type="protein sequence ID" value="MDG3013719.1"/>
    <property type="molecule type" value="Genomic_DNA"/>
</dbReference>
<dbReference type="AlphaFoldDB" id="A0A9X4LWX9"/>
<dbReference type="PANTHER" id="PTHR42305:SF1">
    <property type="entry name" value="MEMBRANE PROTEIN RV1733C-RELATED"/>
    <property type="match status" value="1"/>
</dbReference>
<keyword evidence="3" id="KW-1185">Reference proteome</keyword>
<evidence type="ECO:0000313" key="3">
    <source>
        <dbReference type="Proteomes" id="UP001152755"/>
    </source>
</evidence>
<comment type="caution">
    <text evidence="2">The sequence shown here is derived from an EMBL/GenBank/DDBJ whole genome shotgun (WGS) entry which is preliminary data.</text>
</comment>
<feature type="transmembrane region" description="Helical" evidence="1">
    <location>
        <begin position="160"/>
        <end position="178"/>
    </location>
</feature>
<protein>
    <recommendedName>
        <fullName evidence="4">Transmembrane protein</fullName>
    </recommendedName>
</protein>
<evidence type="ECO:0008006" key="4">
    <source>
        <dbReference type="Google" id="ProtNLM"/>
    </source>
</evidence>
<evidence type="ECO:0000256" key="1">
    <source>
        <dbReference type="SAM" id="Phobius"/>
    </source>
</evidence>
<dbReference type="InterPro" id="IPR039708">
    <property type="entry name" value="MT1774/Rv1733c-like"/>
</dbReference>
<organism evidence="2 3">
    <name type="scientific">Speluncibacter jeojiensis</name>
    <dbReference type="NCBI Taxonomy" id="2710754"/>
    <lineage>
        <taxon>Bacteria</taxon>
        <taxon>Bacillati</taxon>
        <taxon>Actinomycetota</taxon>
        <taxon>Actinomycetes</taxon>
        <taxon>Mycobacteriales</taxon>
        <taxon>Speluncibacteraceae</taxon>
        <taxon>Speluncibacter</taxon>
    </lineage>
</organism>